<accession>A0AAU9XD53</accession>
<gene>
    <name evidence="2" type="ORF">PMEA_00021084</name>
</gene>
<organism evidence="2 3">
    <name type="scientific">Pocillopora meandrina</name>
    <dbReference type="NCBI Taxonomy" id="46732"/>
    <lineage>
        <taxon>Eukaryota</taxon>
        <taxon>Metazoa</taxon>
        <taxon>Cnidaria</taxon>
        <taxon>Anthozoa</taxon>
        <taxon>Hexacorallia</taxon>
        <taxon>Scleractinia</taxon>
        <taxon>Astrocoeniina</taxon>
        <taxon>Pocilloporidae</taxon>
        <taxon>Pocillopora</taxon>
    </lineage>
</organism>
<name>A0AAU9XD53_9CNID</name>
<feature type="region of interest" description="Disordered" evidence="1">
    <location>
        <begin position="1"/>
        <end position="55"/>
    </location>
</feature>
<evidence type="ECO:0000313" key="2">
    <source>
        <dbReference type="EMBL" id="CAH3144536.1"/>
    </source>
</evidence>
<dbReference type="Proteomes" id="UP001159428">
    <property type="component" value="Unassembled WGS sequence"/>
</dbReference>
<proteinExistence type="predicted"/>
<feature type="compositionally biased region" description="Polar residues" evidence="1">
    <location>
        <begin position="25"/>
        <end position="39"/>
    </location>
</feature>
<feature type="compositionally biased region" description="Basic and acidic residues" evidence="1">
    <location>
        <begin position="1"/>
        <end position="17"/>
    </location>
</feature>
<reference evidence="2 3" key="1">
    <citation type="submission" date="2022-05" db="EMBL/GenBank/DDBJ databases">
        <authorList>
            <consortium name="Genoscope - CEA"/>
            <person name="William W."/>
        </authorList>
    </citation>
    <scope>NUCLEOTIDE SEQUENCE [LARGE SCALE GENOMIC DNA]</scope>
</reference>
<dbReference type="EMBL" id="CALNXJ010000039">
    <property type="protein sequence ID" value="CAH3144536.1"/>
    <property type="molecule type" value="Genomic_DNA"/>
</dbReference>
<keyword evidence="3" id="KW-1185">Reference proteome</keyword>
<sequence>MKAKQTKNDHVLHDAWKCQRHQRTRSSVAMTPPNRGNSQRAEKKNVSPNLKEISEKEDLDTPEKVLLMKQRSSRVIKDVHDVCERNRESLAMVLSNMCAFGDPEAKAIVNEIVEEMAVKRGVKRSVEELVGDDTMSKYVACLRVPDWKLVLFQAIARVSSKTWQSVINITGLRRTGKSSLTPLLLNLNQIKAAKRMVFGACKEYMGVKKVAPPIQGFSVNLSSVVELIVREQRLHQLSSHALRLMMKLDGRPFWGRAQVLFGIVPRDGAVYSQQSAKSVYPLTIANCKEDRDNLKILFEDINHQKKILKEKGMTVDGRHYTVEFLIVLNYKTFVLLLVKKTNASFMLGGRGVSVEFCFICNAIRGCKCHDVAPDETCLDCLRSKCNIGRSTGIRDDLVFLLDEELCNIQLCALHMEMRNTEQLLASIGLLAYRVDSPSIGQCCLEKLWPRVISWRSHLSKEEVRSTVCYYKAEYPCQFNVWSNRTGNPSTP</sequence>
<dbReference type="AlphaFoldDB" id="A0AAU9XD53"/>
<comment type="caution">
    <text evidence="2">The sequence shown here is derived from an EMBL/GenBank/DDBJ whole genome shotgun (WGS) entry which is preliminary data.</text>
</comment>
<evidence type="ECO:0000313" key="3">
    <source>
        <dbReference type="Proteomes" id="UP001159428"/>
    </source>
</evidence>
<evidence type="ECO:0000256" key="1">
    <source>
        <dbReference type="SAM" id="MobiDB-lite"/>
    </source>
</evidence>
<protein>
    <submittedName>
        <fullName evidence="2">Uncharacterized protein</fullName>
    </submittedName>
</protein>